<dbReference type="WBParaSite" id="L893_g22840.t1">
    <property type="protein sequence ID" value="L893_g22840.t1"/>
    <property type="gene ID" value="L893_g22840"/>
</dbReference>
<evidence type="ECO:0000256" key="1">
    <source>
        <dbReference type="SAM" id="SignalP"/>
    </source>
</evidence>
<sequence>MFTIYIVLLALFCLVTPVRSCGCGGTCVYRTEASCIRCCTAFVKRSSSEVHLPKVRHRLANLLENRYDVQSTGNEWDDDRRRAYFLYKLRV</sequence>
<name>A0A1I7Z4U5_9BILA</name>
<feature type="signal peptide" evidence="1">
    <location>
        <begin position="1"/>
        <end position="20"/>
    </location>
</feature>
<feature type="chain" id="PRO_5009312993" evidence="1">
    <location>
        <begin position="21"/>
        <end position="91"/>
    </location>
</feature>
<accession>A0A1I7Z4U5</accession>
<evidence type="ECO:0000313" key="3">
    <source>
        <dbReference type="WBParaSite" id="L893_g22840.t1"/>
    </source>
</evidence>
<protein>
    <submittedName>
        <fullName evidence="3">C2H2-type domain-containing protein</fullName>
    </submittedName>
</protein>
<dbReference type="Proteomes" id="UP000095287">
    <property type="component" value="Unplaced"/>
</dbReference>
<dbReference type="AlphaFoldDB" id="A0A1I7Z4U5"/>
<keyword evidence="1" id="KW-0732">Signal</keyword>
<proteinExistence type="predicted"/>
<organism evidence="2 3">
    <name type="scientific">Steinernema glaseri</name>
    <dbReference type="NCBI Taxonomy" id="37863"/>
    <lineage>
        <taxon>Eukaryota</taxon>
        <taxon>Metazoa</taxon>
        <taxon>Ecdysozoa</taxon>
        <taxon>Nematoda</taxon>
        <taxon>Chromadorea</taxon>
        <taxon>Rhabditida</taxon>
        <taxon>Tylenchina</taxon>
        <taxon>Panagrolaimomorpha</taxon>
        <taxon>Strongyloidoidea</taxon>
        <taxon>Steinernematidae</taxon>
        <taxon>Steinernema</taxon>
    </lineage>
</organism>
<keyword evidence="2" id="KW-1185">Reference proteome</keyword>
<evidence type="ECO:0000313" key="2">
    <source>
        <dbReference type="Proteomes" id="UP000095287"/>
    </source>
</evidence>
<reference evidence="3" key="1">
    <citation type="submission" date="2016-11" db="UniProtKB">
        <authorList>
            <consortium name="WormBaseParasite"/>
        </authorList>
    </citation>
    <scope>IDENTIFICATION</scope>
</reference>